<accession>A0A699SFH0</accession>
<evidence type="ECO:0000313" key="1">
    <source>
        <dbReference type="EMBL" id="GFC96140.1"/>
    </source>
</evidence>
<sequence>MRTRFPSPKVEVLKNGRDLSTDLARKRLRAASFPLKLCIFFSVRGDWRSAKSLVFLGLALIPFDVTIYPRNFPSSTTKEHFFGFNFILIFFKLSKVSAMSANNIFSCLLLITMSSTYASKILPI</sequence>
<organism evidence="1">
    <name type="scientific">Tanacetum cinerariifolium</name>
    <name type="common">Dalmatian daisy</name>
    <name type="synonym">Chrysanthemum cinerariifolium</name>
    <dbReference type="NCBI Taxonomy" id="118510"/>
    <lineage>
        <taxon>Eukaryota</taxon>
        <taxon>Viridiplantae</taxon>
        <taxon>Streptophyta</taxon>
        <taxon>Embryophyta</taxon>
        <taxon>Tracheophyta</taxon>
        <taxon>Spermatophyta</taxon>
        <taxon>Magnoliopsida</taxon>
        <taxon>eudicotyledons</taxon>
        <taxon>Gunneridae</taxon>
        <taxon>Pentapetalae</taxon>
        <taxon>asterids</taxon>
        <taxon>campanulids</taxon>
        <taxon>Asterales</taxon>
        <taxon>Asteraceae</taxon>
        <taxon>Asteroideae</taxon>
        <taxon>Anthemideae</taxon>
        <taxon>Anthemidinae</taxon>
        <taxon>Tanacetum</taxon>
    </lineage>
</organism>
<comment type="caution">
    <text evidence="1">The sequence shown here is derived from an EMBL/GenBank/DDBJ whole genome shotgun (WGS) entry which is preliminary data.</text>
</comment>
<name>A0A699SFH0_TANCI</name>
<protein>
    <submittedName>
        <fullName evidence="1">Uncharacterized protein</fullName>
    </submittedName>
</protein>
<reference evidence="1" key="1">
    <citation type="journal article" date="2019" name="Sci. Rep.">
        <title>Draft genome of Tanacetum cinerariifolium, the natural source of mosquito coil.</title>
        <authorList>
            <person name="Yamashiro T."/>
            <person name="Shiraishi A."/>
            <person name="Satake H."/>
            <person name="Nakayama K."/>
        </authorList>
    </citation>
    <scope>NUCLEOTIDE SEQUENCE</scope>
</reference>
<gene>
    <name evidence="1" type="ORF">Tci_868110</name>
</gene>
<dbReference type="AlphaFoldDB" id="A0A699SFH0"/>
<proteinExistence type="predicted"/>
<dbReference type="EMBL" id="BKCJ011158437">
    <property type="protein sequence ID" value="GFC96140.1"/>
    <property type="molecule type" value="Genomic_DNA"/>
</dbReference>